<dbReference type="InterPro" id="IPR011256">
    <property type="entry name" value="Reg_factor_effector_dom_sf"/>
</dbReference>
<sequence length="158" mass="18371">MNPKILEVSEIKVIGLSTTIKMHEHHKIVALWKQFMPRKHELKTLVSEELIAMQIFNLQKNGEPDEDFDIWACAEVEDFNTMPQNLKSFIIPSGKYAVFLHRGMNASLTYQNIMTEWLPNSGYVIDDRPHFQVMGQTYKNGSPDSEEDFYVPIRLIKN</sequence>
<proteinExistence type="predicted"/>
<protein>
    <submittedName>
        <fullName evidence="2">AraC family transcriptional regulator</fullName>
    </submittedName>
</protein>
<dbReference type="SMART" id="SM00871">
    <property type="entry name" value="AraC_E_bind"/>
    <property type="match status" value="1"/>
</dbReference>
<name>A0A3D9N237_9FLAO</name>
<evidence type="ECO:0000313" key="3">
    <source>
        <dbReference type="Proteomes" id="UP000256919"/>
    </source>
</evidence>
<dbReference type="InterPro" id="IPR050908">
    <property type="entry name" value="SmbC-like"/>
</dbReference>
<dbReference type="EMBL" id="QREI01000002">
    <property type="protein sequence ID" value="REE25846.1"/>
    <property type="molecule type" value="Genomic_DNA"/>
</dbReference>
<dbReference type="OrthoDB" id="8560232at2"/>
<dbReference type="Pfam" id="PF06445">
    <property type="entry name" value="GyrI-like"/>
    <property type="match status" value="1"/>
</dbReference>
<gene>
    <name evidence="2" type="ORF">DFQ09_102437</name>
</gene>
<evidence type="ECO:0000313" key="2">
    <source>
        <dbReference type="EMBL" id="REE25846.1"/>
    </source>
</evidence>
<dbReference type="InterPro" id="IPR029442">
    <property type="entry name" value="GyrI-like"/>
</dbReference>
<keyword evidence="3" id="KW-1185">Reference proteome</keyword>
<dbReference type="InterPro" id="IPR010499">
    <property type="entry name" value="AraC_E-bd"/>
</dbReference>
<accession>A0A3D9N237</accession>
<dbReference type="SUPFAM" id="SSF55136">
    <property type="entry name" value="Probable bacterial effector-binding domain"/>
    <property type="match status" value="1"/>
</dbReference>
<dbReference type="PANTHER" id="PTHR40055:SF1">
    <property type="entry name" value="TRANSCRIPTIONAL REGULATOR YGIV-RELATED"/>
    <property type="match status" value="1"/>
</dbReference>
<feature type="domain" description="AraC effector-binding" evidence="1">
    <location>
        <begin position="1"/>
        <end position="154"/>
    </location>
</feature>
<dbReference type="Gene3D" id="3.20.80.10">
    <property type="entry name" value="Regulatory factor, effector binding domain"/>
    <property type="match status" value="1"/>
</dbReference>
<evidence type="ECO:0000259" key="1">
    <source>
        <dbReference type="SMART" id="SM00871"/>
    </source>
</evidence>
<organism evidence="2 3">
    <name type="scientific">Winogradskyella pacifica</name>
    <dbReference type="NCBI Taxonomy" id="664642"/>
    <lineage>
        <taxon>Bacteria</taxon>
        <taxon>Pseudomonadati</taxon>
        <taxon>Bacteroidota</taxon>
        <taxon>Flavobacteriia</taxon>
        <taxon>Flavobacteriales</taxon>
        <taxon>Flavobacteriaceae</taxon>
        <taxon>Winogradskyella</taxon>
    </lineage>
</organism>
<dbReference type="RefSeq" id="WP_115808813.1">
    <property type="nucleotide sequence ID" value="NZ_QREI01000002.1"/>
</dbReference>
<comment type="caution">
    <text evidence="2">The sequence shown here is derived from an EMBL/GenBank/DDBJ whole genome shotgun (WGS) entry which is preliminary data.</text>
</comment>
<reference evidence="2 3" key="1">
    <citation type="submission" date="2018-07" db="EMBL/GenBank/DDBJ databases">
        <title>Genomic Encyclopedia of Type Strains, Phase III (KMG-III): the genomes of soil and plant-associated and newly described type strains.</title>
        <authorList>
            <person name="Whitman W."/>
        </authorList>
    </citation>
    <scope>NUCLEOTIDE SEQUENCE [LARGE SCALE GENOMIC DNA]</scope>
    <source>
        <strain evidence="2 3">CECT 7948</strain>
    </source>
</reference>
<dbReference type="Proteomes" id="UP000256919">
    <property type="component" value="Unassembled WGS sequence"/>
</dbReference>
<dbReference type="AlphaFoldDB" id="A0A3D9N237"/>
<dbReference type="PANTHER" id="PTHR40055">
    <property type="entry name" value="TRANSCRIPTIONAL REGULATOR YGIV-RELATED"/>
    <property type="match status" value="1"/>
</dbReference>